<comment type="caution">
    <text evidence="2">The sequence shown here is derived from an EMBL/GenBank/DDBJ whole genome shotgun (WGS) entry which is preliminary data.</text>
</comment>
<protein>
    <recommendedName>
        <fullName evidence="1">Cytidyltransferase-like domain-containing protein</fullName>
    </recommendedName>
</protein>
<dbReference type="Proteomes" id="UP000747110">
    <property type="component" value="Unassembled WGS sequence"/>
</dbReference>
<dbReference type="InterPro" id="IPR004821">
    <property type="entry name" value="Cyt_trans-like"/>
</dbReference>
<dbReference type="InterPro" id="IPR051182">
    <property type="entry name" value="Euk_NMN_adenylyltrnsfrase"/>
</dbReference>
<dbReference type="Proteomes" id="UP000722791">
    <property type="component" value="Unassembled WGS sequence"/>
</dbReference>
<dbReference type="EMBL" id="BNCQ01000049">
    <property type="protein sequence ID" value="GIM13564.1"/>
    <property type="molecule type" value="Genomic_DNA"/>
</dbReference>
<gene>
    <name evidence="2" type="ORF">Vretifemale_17455</name>
    <name evidence="3" type="ORF">Vretimale_16649</name>
</gene>
<dbReference type="GO" id="GO:0009435">
    <property type="term" value="P:NAD+ biosynthetic process"/>
    <property type="evidence" value="ECO:0007669"/>
    <property type="project" value="TreeGrafter"/>
</dbReference>
<proteinExistence type="predicted"/>
<evidence type="ECO:0000313" key="2">
    <source>
        <dbReference type="EMBL" id="GIL89679.1"/>
    </source>
</evidence>
<reference evidence="2" key="1">
    <citation type="journal article" date="2021" name="Proc. Natl. Acad. Sci. U.S.A.">
        <title>Three genomes in the algal genus Volvox reveal the fate of a haploid sex-determining region after a transition to homothallism.</title>
        <authorList>
            <person name="Yamamoto K."/>
            <person name="Hamaji T."/>
            <person name="Kawai-Toyooka H."/>
            <person name="Matsuzaki R."/>
            <person name="Takahashi F."/>
            <person name="Nishimura Y."/>
            <person name="Kawachi M."/>
            <person name="Noguchi H."/>
            <person name="Minakuchi Y."/>
            <person name="Umen J.G."/>
            <person name="Toyoda A."/>
            <person name="Nozaki H."/>
        </authorList>
    </citation>
    <scope>NUCLEOTIDE SEQUENCE</scope>
    <source>
        <strain evidence="3">NIES-3785</strain>
        <strain evidence="2">NIES-3786</strain>
    </source>
</reference>
<dbReference type="OrthoDB" id="422187at2759"/>
<dbReference type="AlphaFoldDB" id="A0A8J4FWL7"/>
<dbReference type="PANTHER" id="PTHR12039">
    <property type="entry name" value="NICOTINAMIDE MONONUCLEOTIDE ADENYLYLTRANSFERASE"/>
    <property type="match status" value="1"/>
</dbReference>
<name>A0A8J4FWL7_9CHLO</name>
<dbReference type="GO" id="GO:0000309">
    <property type="term" value="F:nicotinamide-nucleotide adenylyltransferase activity"/>
    <property type="evidence" value="ECO:0007669"/>
    <property type="project" value="TreeGrafter"/>
</dbReference>
<dbReference type="SUPFAM" id="SSF52374">
    <property type="entry name" value="Nucleotidylyl transferase"/>
    <property type="match status" value="1"/>
</dbReference>
<organism evidence="2 4">
    <name type="scientific">Volvox reticuliferus</name>
    <dbReference type="NCBI Taxonomy" id="1737510"/>
    <lineage>
        <taxon>Eukaryota</taxon>
        <taxon>Viridiplantae</taxon>
        <taxon>Chlorophyta</taxon>
        <taxon>core chlorophytes</taxon>
        <taxon>Chlorophyceae</taxon>
        <taxon>CS clade</taxon>
        <taxon>Chlamydomonadales</taxon>
        <taxon>Volvocaceae</taxon>
        <taxon>Volvox</taxon>
    </lineage>
</organism>
<dbReference type="EMBL" id="BNCP01000052">
    <property type="protein sequence ID" value="GIL89679.1"/>
    <property type="molecule type" value="Genomic_DNA"/>
</dbReference>
<feature type="domain" description="Cytidyltransferase-like" evidence="1">
    <location>
        <begin position="85"/>
        <end position="331"/>
    </location>
</feature>
<dbReference type="InterPro" id="IPR014729">
    <property type="entry name" value="Rossmann-like_a/b/a_fold"/>
</dbReference>
<dbReference type="Pfam" id="PF01467">
    <property type="entry name" value="CTP_transf_like"/>
    <property type="match status" value="1"/>
</dbReference>
<evidence type="ECO:0000313" key="3">
    <source>
        <dbReference type="EMBL" id="GIM13564.1"/>
    </source>
</evidence>
<sequence>MQKLFTPKRVTYSATAAAAAVATIASLWEYTGTVSADGAAEPLATKAAENMVTLTKPPRGEVPLPTDKLSCKMRASAPRNAVVLVCCGSFNPPTVMHMRMVDLAGDELMRRGYDVWGAYLSPVADAYGKPGLAPAADRVAMCRLAADDESARRSFGCSLVEEQLVHVSHTLTNPALDMTMVYEWEARQPGYTRTLTVLRRVESELKNWWSDGTRNSGAELTPAGCFPSNIDQDQAGTLAHPLMPQSKPEPPLVRAMLLCGGDVLESMAIPGVWRDPDVILREHGVVCIAREGTNLEQLINCPGSILYDFRDRIIIVYDKVGNSISSSKVRQELATGRPVRYLVPRMVLSYIYQKGLYGTSRNERI</sequence>
<evidence type="ECO:0000259" key="1">
    <source>
        <dbReference type="Pfam" id="PF01467"/>
    </source>
</evidence>
<dbReference type="Gene3D" id="3.40.50.620">
    <property type="entry name" value="HUPs"/>
    <property type="match status" value="1"/>
</dbReference>
<evidence type="ECO:0000313" key="4">
    <source>
        <dbReference type="Proteomes" id="UP000747110"/>
    </source>
</evidence>
<dbReference type="PANTHER" id="PTHR12039:SF0">
    <property type="entry name" value="NICOTINAMIDE-NUCLEOTIDE ADENYLYLTRANSFERASE"/>
    <property type="match status" value="1"/>
</dbReference>
<dbReference type="GO" id="GO:0004515">
    <property type="term" value="F:nicotinate-nucleotide adenylyltransferase activity"/>
    <property type="evidence" value="ECO:0007669"/>
    <property type="project" value="TreeGrafter"/>
</dbReference>
<accession>A0A8J4FWL7</accession>
<keyword evidence="4" id="KW-1185">Reference proteome</keyword>